<dbReference type="EMBL" id="MU267158">
    <property type="protein sequence ID" value="KAH7917256.1"/>
    <property type="molecule type" value="Genomic_DNA"/>
</dbReference>
<evidence type="ECO:0000313" key="2">
    <source>
        <dbReference type="Proteomes" id="UP000790709"/>
    </source>
</evidence>
<evidence type="ECO:0000313" key="1">
    <source>
        <dbReference type="EMBL" id="KAH7917256.1"/>
    </source>
</evidence>
<organism evidence="1 2">
    <name type="scientific">Leucogyrophana mollusca</name>
    <dbReference type="NCBI Taxonomy" id="85980"/>
    <lineage>
        <taxon>Eukaryota</taxon>
        <taxon>Fungi</taxon>
        <taxon>Dikarya</taxon>
        <taxon>Basidiomycota</taxon>
        <taxon>Agaricomycotina</taxon>
        <taxon>Agaricomycetes</taxon>
        <taxon>Agaricomycetidae</taxon>
        <taxon>Boletales</taxon>
        <taxon>Boletales incertae sedis</taxon>
        <taxon>Leucogyrophana</taxon>
    </lineage>
</organism>
<feature type="non-terminal residue" evidence="1">
    <location>
        <position position="1"/>
    </location>
</feature>
<accession>A0ACB8AUQ7</accession>
<gene>
    <name evidence="1" type="ORF">BV22DRAFT_1135559</name>
</gene>
<name>A0ACB8AUQ7_9AGAM</name>
<sequence>SQGRAGDGDGDSEILTPEESIVAGFFNVVTEALPYAIGTLLGRSTGAVIPRTKRIAPGLPTVKVLGKRKQKKLERSEEKETVEKENEGENGEGESDDEGPFEAALTHRWSEYYLTHAVTGTPLAVKPDLVLSDRGQNSHADIHMICELSRREWRLDLEHTLYGKSYTMFKVQKDRRFVYAISVCDYLVRISMYDRSGAVHTRGYNIHKEPLTLIRVLIAFLYLPPQYLGYDPTVKLVSFPRELHLFLPICGVLHCDISIDNIMLYKELDENGNLRRRGLLVDYDYAIPMNVPGRAISPGNRMGTIPFMAIGILVQYALSEFVELHTIAHDIESIVLVLIYICVAYNGPCNRLCTDKPFEETPLIG</sequence>
<comment type="caution">
    <text evidence="1">The sequence shown here is derived from an EMBL/GenBank/DDBJ whole genome shotgun (WGS) entry which is preliminary data.</text>
</comment>
<reference evidence="1" key="1">
    <citation type="journal article" date="2021" name="New Phytol.">
        <title>Evolutionary innovations through gain and loss of genes in the ectomycorrhizal Boletales.</title>
        <authorList>
            <person name="Wu G."/>
            <person name="Miyauchi S."/>
            <person name="Morin E."/>
            <person name="Kuo A."/>
            <person name="Drula E."/>
            <person name="Varga T."/>
            <person name="Kohler A."/>
            <person name="Feng B."/>
            <person name="Cao Y."/>
            <person name="Lipzen A."/>
            <person name="Daum C."/>
            <person name="Hundley H."/>
            <person name="Pangilinan J."/>
            <person name="Johnson J."/>
            <person name="Barry K."/>
            <person name="LaButti K."/>
            <person name="Ng V."/>
            <person name="Ahrendt S."/>
            <person name="Min B."/>
            <person name="Choi I.G."/>
            <person name="Park H."/>
            <person name="Plett J.M."/>
            <person name="Magnuson J."/>
            <person name="Spatafora J.W."/>
            <person name="Nagy L.G."/>
            <person name="Henrissat B."/>
            <person name="Grigoriev I.V."/>
            <person name="Yang Z.L."/>
            <person name="Xu J."/>
            <person name="Martin F.M."/>
        </authorList>
    </citation>
    <scope>NUCLEOTIDE SEQUENCE</scope>
    <source>
        <strain evidence="1">KUC20120723A-06</strain>
    </source>
</reference>
<keyword evidence="2" id="KW-1185">Reference proteome</keyword>
<dbReference type="Proteomes" id="UP000790709">
    <property type="component" value="Unassembled WGS sequence"/>
</dbReference>
<protein>
    <submittedName>
        <fullName evidence="1">Uncharacterized protein</fullName>
    </submittedName>
</protein>
<proteinExistence type="predicted"/>